<dbReference type="Pfam" id="PF10558">
    <property type="entry name" value="MTP18"/>
    <property type="match status" value="1"/>
</dbReference>
<dbReference type="EMBL" id="JAPWTK010000031">
    <property type="protein sequence ID" value="KAJ8956245.1"/>
    <property type="molecule type" value="Genomic_DNA"/>
</dbReference>
<reference evidence="4" key="1">
    <citation type="journal article" date="2023" name="Insect Mol. Biol.">
        <title>Genome sequencing provides insights into the evolution of gene families encoding plant cell wall-degrading enzymes in longhorned beetles.</title>
        <authorList>
            <person name="Shin N.R."/>
            <person name="Okamura Y."/>
            <person name="Kirsch R."/>
            <person name="Pauchet Y."/>
        </authorList>
    </citation>
    <scope>NUCLEOTIDE SEQUENCE</scope>
    <source>
        <strain evidence="4">AMC_N1</strain>
    </source>
</reference>
<dbReference type="AlphaFoldDB" id="A0AAV8YZN4"/>
<evidence type="ECO:0000313" key="5">
    <source>
        <dbReference type="Proteomes" id="UP001162162"/>
    </source>
</evidence>
<comment type="similarity">
    <text evidence="1">Belongs to the MTFP1 family.</text>
</comment>
<evidence type="ECO:0000256" key="2">
    <source>
        <dbReference type="ARBA" id="ARBA00017835"/>
    </source>
</evidence>
<name>A0AAV8YZN4_9CUCU</name>
<dbReference type="PANTHER" id="PTHR11001:SF2">
    <property type="entry name" value="MITOCHONDRIAL FISSION PROCESS PROTEIN 1"/>
    <property type="match status" value="1"/>
</dbReference>
<evidence type="ECO:0000256" key="3">
    <source>
        <dbReference type="ARBA" id="ARBA00029631"/>
    </source>
</evidence>
<accession>A0AAV8YZN4</accession>
<proteinExistence type="inferred from homology"/>
<evidence type="ECO:0000256" key="1">
    <source>
        <dbReference type="ARBA" id="ARBA00009224"/>
    </source>
</evidence>
<sequence length="163" mass="18631">MNKKSLQITMKDKDIDIYKQTPLRYLGYSNEVGEAFRSIIGSRWVNVSYAVATTYVLADTIDKSLKSYKANLNEKNHIRKVCYATADTLVWQMLASVMVPGFTINRVCFLSNYLLAKANKLPKTTRKWVVTSVGLISIPFIIKPIDELVDFVLDESLRKFQPK</sequence>
<keyword evidence="5" id="KW-1185">Reference proteome</keyword>
<protein>
    <recommendedName>
        <fullName evidence="2">Mitochondrial fission process protein 1</fullName>
    </recommendedName>
    <alternativeName>
        <fullName evidence="3">Mitochondrial 18 kDa protein</fullName>
    </alternativeName>
</protein>
<dbReference type="GO" id="GO:0005739">
    <property type="term" value="C:mitochondrion"/>
    <property type="evidence" value="ECO:0007669"/>
    <property type="project" value="TreeGrafter"/>
</dbReference>
<dbReference type="Proteomes" id="UP001162162">
    <property type="component" value="Unassembled WGS sequence"/>
</dbReference>
<dbReference type="PANTHER" id="PTHR11001">
    <property type="entry name" value="MITOCHONDRIAL FISSION PROCESS PROTEIN 1"/>
    <property type="match status" value="1"/>
</dbReference>
<organism evidence="4 5">
    <name type="scientific">Aromia moschata</name>
    <dbReference type="NCBI Taxonomy" id="1265417"/>
    <lineage>
        <taxon>Eukaryota</taxon>
        <taxon>Metazoa</taxon>
        <taxon>Ecdysozoa</taxon>
        <taxon>Arthropoda</taxon>
        <taxon>Hexapoda</taxon>
        <taxon>Insecta</taxon>
        <taxon>Pterygota</taxon>
        <taxon>Neoptera</taxon>
        <taxon>Endopterygota</taxon>
        <taxon>Coleoptera</taxon>
        <taxon>Polyphaga</taxon>
        <taxon>Cucujiformia</taxon>
        <taxon>Chrysomeloidea</taxon>
        <taxon>Cerambycidae</taxon>
        <taxon>Cerambycinae</taxon>
        <taxon>Callichromatini</taxon>
        <taxon>Aromia</taxon>
    </lineage>
</organism>
<dbReference type="GO" id="GO:0000266">
    <property type="term" value="P:mitochondrial fission"/>
    <property type="evidence" value="ECO:0007669"/>
    <property type="project" value="TreeGrafter"/>
</dbReference>
<gene>
    <name evidence="4" type="ORF">NQ318_014977</name>
</gene>
<evidence type="ECO:0000313" key="4">
    <source>
        <dbReference type="EMBL" id="KAJ8956245.1"/>
    </source>
</evidence>
<dbReference type="InterPro" id="IPR019560">
    <property type="entry name" value="Mitochondrial_18_kDa_protein"/>
</dbReference>
<comment type="caution">
    <text evidence="4">The sequence shown here is derived from an EMBL/GenBank/DDBJ whole genome shotgun (WGS) entry which is preliminary data.</text>
</comment>